<reference evidence="3 4" key="1">
    <citation type="submission" date="2017-11" db="EMBL/GenBank/DDBJ databases">
        <title>Comparative genomic analysis of Holospora spp., intranuclear symbionts of paramecia.</title>
        <authorList>
            <person name="Garushyants S.K."/>
            <person name="Beliavskaya A."/>
            <person name="Malko D.B."/>
            <person name="Logacheva M.D."/>
            <person name="Rautian M.S."/>
            <person name="Gelfand M.S."/>
        </authorList>
    </citation>
    <scope>NUCLEOTIDE SEQUENCE [LARGE SCALE GENOMIC DNA]</scope>
    <source>
        <strain evidence="4">02AZ16</strain>
    </source>
</reference>
<sequence length="258" mass="29926">MTSNFKVNGVLIIFKEKIAQRFSRAASDYDEVAHIQRKCAQLLVERTLSEFSESQPQHILDLGTGTGYMVDYLRISFPNAHYTVNDCALEMLKQCKKKFSSLHITYQLGDLERISFPDQDLVVSNFVFQWLAHPLMTLQRLYSKTQVFSFSCLLEGTFSQWYELLKHWNVAISPPVYPKFSHIQRVCEEISKGKVRIWRRSFTLNFSSIRQFMHYLQCLGASAVPVLSTYGALKKLLATPEFSFEVQYNVFFAILTQK</sequence>
<evidence type="ECO:0000313" key="3">
    <source>
        <dbReference type="EMBL" id="PPE03230.1"/>
    </source>
</evidence>
<organism evidence="3 4">
    <name type="scientific">Holospora curviuscula</name>
    <dbReference type="NCBI Taxonomy" id="1082868"/>
    <lineage>
        <taxon>Bacteria</taxon>
        <taxon>Pseudomonadati</taxon>
        <taxon>Pseudomonadota</taxon>
        <taxon>Alphaproteobacteria</taxon>
        <taxon>Holosporales</taxon>
        <taxon>Holosporaceae</taxon>
        <taxon>Holospora</taxon>
    </lineage>
</organism>
<protein>
    <submittedName>
        <fullName evidence="3">Malonyl-[acyl-carrier protein] O-methyltransferase</fullName>
    </submittedName>
</protein>
<dbReference type="CDD" id="cd02440">
    <property type="entry name" value="AdoMet_MTases"/>
    <property type="match status" value="1"/>
</dbReference>
<keyword evidence="4" id="KW-1185">Reference proteome</keyword>
<dbReference type="AlphaFoldDB" id="A0A2S5R7E9"/>
<dbReference type="GO" id="GO:0032259">
    <property type="term" value="P:methylation"/>
    <property type="evidence" value="ECO:0007669"/>
    <property type="project" value="UniProtKB-KW"/>
</dbReference>
<dbReference type="RefSeq" id="WP_104207246.1">
    <property type="nucleotide sequence ID" value="NZ_PHHC01000126.1"/>
</dbReference>
<evidence type="ECO:0000259" key="2">
    <source>
        <dbReference type="Pfam" id="PF13649"/>
    </source>
</evidence>
<gene>
    <name evidence="3" type="ORF">HCUR_01322</name>
</gene>
<dbReference type="InterPro" id="IPR041698">
    <property type="entry name" value="Methyltransf_25"/>
</dbReference>
<evidence type="ECO:0000313" key="4">
    <source>
        <dbReference type="Proteomes" id="UP000239425"/>
    </source>
</evidence>
<evidence type="ECO:0000256" key="1">
    <source>
        <dbReference type="ARBA" id="ARBA00022679"/>
    </source>
</evidence>
<feature type="domain" description="Methyltransferase" evidence="2">
    <location>
        <begin position="59"/>
        <end position="135"/>
    </location>
</feature>
<dbReference type="OrthoDB" id="9802097at2"/>
<dbReference type="EMBL" id="PHHC01000126">
    <property type="protein sequence ID" value="PPE03230.1"/>
    <property type="molecule type" value="Genomic_DNA"/>
</dbReference>
<proteinExistence type="predicted"/>
<dbReference type="Proteomes" id="UP000239425">
    <property type="component" value="Unassembled WGS sequence"/>
</dbReference>
<dbReference type="Gene3D" id="3.40.50.150">
    <property type="entry name" value="Vaccinia Virus protein VP39"/>
    <property type="match status" value="1"/>
</dbReference>
<keyword evidence="3" id="KW-0489">Methyltransferase</keyword>
<name>A0A2S5R7E9_9PROT</name>
<dbReference type="GO" id="GO:0008168">
    <property type="term" value="F:methyltransferase activity"/>
    <property type="evidence" value="ECO:0007669"/>
    <property type="project" value="UniProtKB-KW"/>
</dbReference>
<accession>A0A2S5R7E9</accession>
<comment type="caution">
    <text evidence="3">The sequence shown here is derived from an EMBL/GenBank/DDBJ whole genome shotgun (WGS) entry which is preliminary data.</text>
</comment>
<dbReference type="Pfam" id="PF13649">
    <property type="entry name" value="Methyltransf_25"/>
    <property type="match status" value="1"/>
</dbReference>
<dbReference type="InterPro" id="IPR029063">
    <property type="entry name" value="SAM-dependent_MTases_sf"/>
</dbReference>
<keyword evidence="1 3" id="KW-0808">Transferase</keyword>
<dbReference type="SUPFAM" id="SSF53335">
    <property type="entry name" value="S-adenosyl-L-methionine-dependent methyltransferases"/>
    <property type="match status" value="1"/>
</dbReference>
<dbReference type="PANTHER" id="PTHR43861">
    <property type="entry name" value="TRANS-ACONITATE 2-METHYLTRANSFERASE-RELATED"/>
    <property type="match status" value="1"/>
</dbReference>